<dbReference type="InterPro" id="IPR057495">
    <property type="entry name" value="AAA_lid_BCS1"/>
</dbReference>
<organism evidence="15 16">
    <name type="scientific">Neonectria punicea</name>
    <dbReference type="NCBI Taxonomy" id="979145"/>
    <lineage>
        <taxon>Eukaryota</taxon>
        <taxon>Fungi</taxon>
        <taxon>Dikarya</taxon>
        <taxon>Ascomycota</taxon>
        <taxon>Pezizomycotina</taxon>
        <taxon>Sordariomycetes</taxon>
        <taxon>Hypocreomycetidae</taxon>
        <taxon>Hypocreales</taxon>
        <taxon>Nectriaceae</taxon>
        <taxon>Neonectria</taxon>
    </lineage>
</organism>
<dbReference type="SMART" id="SM00382">
    <property type="entry name" value="AAA"/>
    <property type="match status" value="1"/>
</dbReference>
<dbReference type="Pfam" id="PF08740">
    <property type="entry name" value="BCS1_N"/>
    <property type="match status" value="1"/>
</dbReference>
<dbReference type="Gene3D" id="3.40.50.300">
    <property type="entry name" value="P-loop containing nucleotide triphosphate hydrolases"/>
    <property type="match status" value="1"/>
</dbReference>
<evidence type="ECO:0000256" key="7">
    <source>
        <dbReference type="ARBA" id="ARBA00022840"/>
    </source>
</evidence>
<sequence>MAYHFHAGGAASHALLDPWTHGLGVMRDVFFRWSELDITQIGSLIAIAGTVPTAWRFLQRAWHEAYGWIRQCFLASVTIPGGDPLNRSVVKWILAHRSRHYRSFTGRTNVGRAGADRAAGLKKTRHATQFCSHWDTRWLWYGGNVFVVTRAFENFSSALSDPSYDGIGGEEITVSCFGWSADPVKRFIETCREYADRQTQFFVIIYARDRYGLAWKPKARKPIRHLETVHFDNALKQDLLSDIRNYLDAKTQMRYQSRSMPYRRGYLFYGPPGTGKSSLSVAIAGEFGLDLYEVKIPSVGTDADLEQMFQEIPPRCVVLLEDIDAVWVDRSNAENGHEGNSAPNCTLSGLLNVLDGVGSQEGRIVIMTTNRPEQLDSALVRPGRVDMKVFLGNISQKSAEEMFIRMFSPDLGCTSQLDMEEIQELAVQFASKVPEDTFTPSLLQGFFQLHLESPQDAASNIAAWVKKELVKSSDKDFEGLPLADVPNVVQYIETHTSPAFEMSALIQSYPRATRGVDEDFCDLVLEGRLPTLHARSFYVVSRRTLKEFLRDDHVPGTPIINNSFDFNRLYAWFTSQLIPSTAAPMPVMVFTYDDASINVFNQGNFNFLLMQL</sequence>
<accession>A0ABR1HSY2</accession>
<keyword evidence="10" id="KW-0472">Membrane</keyword>
<dbReference type="InterPro" id="IPR003593">
    <property type="entry name" value="AAA+_ATPase"/>
</dbReference>
<keyword evidence="5" id="KW-0999">Mitochondrion inner membrane</keyword>
<name>A0ABR1HSY2_9HYPO</name>
<evidence type="ECO:0000256" key="1">
    <source>
        <dbReference type="ARBA" id="ARBA00004434"/>
    </source>
</evidence>
<feature type="domain" description="BCS1 N-terminal" evidence="14">
    <location>
        <begin position="46"/>
        <end position="229"/>
    </location>
</feature>
<evidence type="ECO:0000259" key="13">
    <source>
        <dbReference type="SMART" id="SM00382"/>
    </source>
</evidence>
<evidence type="ECO:0000256" key="11">
    <source>
        <dbReference type="ARBA" id="ARBA00048778"/>
    </source>
</evidence>
<dbReference type="SMART" id="SM01024">
    <property type="entry name" value="BCS1_N"/>
    <property type="match status" value="1"/>
</dbReference>
<evidence type="ECO:0000313" key="16">
    <source>
        <dbReference type="Proteomes" id="UP001498476"/>
    </source>
</evidence>
<evidence type="ECO:0000256" key="3">
    <source>
        <dbReference type="ARBA" id="ARBA00022692"/>
    </source>
</evidence>
<dbReference type="PROSITE" id="PS00674">
    <property type="entry name" value="AAA"/>
    <property type="match status" value="1"/>
</dbReference>
<evidence type="ECO:0000256" key="9">
    <source>
        <dbReference type="ARBA" id="ARBA00023128"/>
    </source>
</evidence>
<protein>
    <submittedName>
        <fullName evidence="15">Uncharacterized protein</fullName>
    </submittedName>
</protein>
<dbReference type="InterPro" id="IPR003960">
    <property type="entry name" value="ATPase_AAA_CS"/>
</dbReference>
<dbReference type="Pfam" id="PF25426">
    <property type="entry name" value="AAA_lid_BCS1"/>
    <property type="match status" value="1"/>
</dbReference>
<dbReference type="InterPro" id="IPR050747">
    <property type="entry name" value="Mitochondrial_chaperone_BCS1"/>
</dbReference>
<evidence type="ECO:0000256" key="4">
    <source>
        <dbReference type="ARBA" id="ARBA00022741"/>
    </source>
</evidence>
<evidence type="ECO:0000256" key="5">
    <source>
        <dbReference type="ARBA" id="ARBA00022792"/>
    </source>
</evidence>
<reference evidence="15 16" key="1">
    <citation type="journal article" date="2025" name="Microbiol. Resour. Announc.">
        <title>Draft genome sequences for Neonectria magnoliae and Neonectria punicea, canker pathogens of Liriodendron tulipifera and Acer saccharum in West Virginia.</title>
        <authorList>
            <person name="Petronek H.M."/>
            <person name="Kasson M.T."/>
            <person name="Metheny A.M."/>
            <person name="Stauder C.M."/>
            <person name="Lovett B."/>
            <person name="Lynch S.C."/>
            <person name="Garnas J.R."/>
            <person name="Kasson L.R."/>
            <person name="Stajich J.E."/>
        </authorList>
    </citation>
    <scope>NUCLEOTIDE SEQUENCE [LARGE SCALE GENOMIC DNA]</scope>
    <source>
        <strain evidence="15 16">NRRL 64653</strain>
    </source>
</reference>
<comment type="catalytic activity">
    <reaction evidence="11">
        <text>ATP + H2O = ADP + phosphate + H(+)</text>
        <dbReference type="Rhea" id="RHEA:13065"/>
        <dbReference type="ChEBI" id="CHEBI:15377"/>
        <dbReference type="ChEBI" id="CHEBI:15378"/>
        <dbReference type="ChEBI" id="CHEBI:30616"/>
        <dbReference type="ChEBI" id="CHEBI:43474"/>
        <dbReference type="ChEBI" id="CHEBI:456216"/>
    </reaction>
    <physiologicalReaction direction="left-to-right" evidence="11">
        <dbReference type="Rhea" id="RHEA:13066"/>
    </physiologicalReaction>
</comment>
<evidence type="ECO:0000313" key="15">
    <source>
        <dbReference type="EMBL" id="KAK7423706.1"/>
    </source>
</evidence>
<dbReference type="PANTHER" id="PTHR23070">
    <property type="entry name" value="BCS1 AAA-TYPE ATPASE"/>
    <property type="match status" value="1"/>
</dbReference>
<keyword evidence="8" id="KW-1133">Transmembrane helix</keyword>
<keyword evidence="9" id="KW-0496">Mitochondrion</keyword>
<dbReference type="InterPro" id="IPR027417">
    <property type="entry name" value="P-loop_NTPase"/>
</dbReference>
<gene>
    <name evidence="15" type="ORF">QQX98_000896</name>
</gene>
<keyword evidence="3" id="KW-0812">Transmembrane</keyword>
<comment type="similarity">
    <text evidence="2">Belongs to the AAA ATPase family. BCS1 subfamily.</text>
</comment>
<evidence type="ECO:0000259" key="14">
    <source>
        <dbReference type="SMART" id="SM01024"/>
    </source>
</evidence>
<dbReference type="EMBL" id="JAZAVJ010000008">
    <property type="protein sequence ID" value="KAK7423706.1"/>
    <property type="molecule type" value="Genomic_DNA"/>
</dbReference>
<keyword evidence="4 12" id="KW-0547">Nucleotide-binding</keyword>
<evidence type="ECO:0000256" key="2">
    <source>
        <dbReference type="ARBA" id="ARBA00007448"/>
    </source>
</evidence>
<dbReference type="Proteomes" id="UP001498476">
    <property type="component" value="Unassembled WGS sequence"/>
</dbReference>
<dbReference type="InterPro" id="IPR014851">
    <property type="entry name" value="BCS1_N"/>
</dbReference>
<dbReference type="Pfam" id="PF00004">
    <property type="entry name" value="AAA"/>
    <property type="match status" value="1"/>
</dbReference>
<keyword evidence="7 12" id="KW-0067">ATP-binding</keyword>
<keyword evidence="16" id="KW-1185">Reference proteome</keyword>
<comment type="subcellular location">
    <subcellularLocation>
        <location evidence="1">Mitochondrion inner membrane</location>
        <topology evidence="1">Single-pass membrane protein</topology>
    </subcellularLocation>
</comment>
<dbReference type="InterPro" id="IPR003959">
    <property type="entry name" value="ATPase_AAA_core"/>
</dbReference>
<dbReference type="SUPFAM" id="SSF52540">
    <property type="entry name" value="P-loop containing nucleoside triphosphate hydrolases"/>
    <property type="match status" value="1"/>
</dbReference>
<comment type="caution">
    <text evidence="15">The sequence shown here is derived from an EMBL/GenBank/DDBJ whole genome shotgun (WGS) entry which is preliminary data.</text>
</comment>
<keyword evidence="6" id="KW-0378">Hydrolase</keyword>
<evidence type="ECO:0000256" key="10">
    <source>
        <dbReference type="ARBA" id="ARBA00023136"/>
    </source>
</evidence>
<proteinExistence type="inferred from homology"/>
<evidence type="ECO:0000256" key="12">
    <source>
        <dbReference type="RuleBase" id="RU003651"/>
    </source>
</evidence>
<feature type="domain" description="AAA+ ATPase" evidence="13">
    <location>
        <begin position="262"/>
        <end position="395"/>
    </location>
</feature>
<evidence type="ECO:0000256" key="8">
    <source>
        <dbReference type="ARBA" id="ARBA00022989"/>
    </source>
</evidence>
<evidence type="ECO:0000256" key="6">
    <source>
        <dbReference type="ARBA" id="ARBA00022801"/>
    </source>
</evidence>